<name>A0A2P2PFI3_RHIMU</name>
<reference evidence="1" key="1">
    <citation type="submission" date="2018-02" db="EMBL/GenBank/DDBJ databases">
        <title>Rhizophora mucronata_Transcriptome.</title>
        <authorList>
            <person name="Meera S.P."/>
            <person name="Sreeshan A."/>
            <person name="Augustine A."/>
        </authorList>
    </citation>
    <scope>NUCLEOTIDE SEQUENCE</scope>
    <source>
        <tissue evidence="1">Leaf</tissue>
    </source>
</reference>
<protein>
    <submittedName>
        <fullName evidence="1">Uncharacterized protein</fullName>
    </submittedName>
</protein>
<dbReference type="AlphaFoldDB" id="A0A2P2PFI3"/>
<proteinExistence type="predicted"/>
<accession>A0A2P2PFI3</accession>
<organism evidence="1">
    <name type="scientific">Rhizophora mucronata</name>
    <name type="common">Asiatic mangrove</name>
    <dbReference type="NCBI Taxonomy" id="61149"/>
    <lineage>
        <taxon>Eukaryota</taxon>
        <taxon>Viridiplantae</taxon>
        <taxon>Streptophyta</taxon>
        <taxon>Embryophyta</taxon>
        <taxon>Tracheophyta</taxon>
        <taxon>Spermatophyta</taxon>
        <taxon>Magnoliopsida</taxon>
        <taxon>eudicotyledons</taxon>
        <taxon>Gunneridae</taxon>
        <taxon>Pentapetalae</taxon>
        <taxon>rosids</taxon>
        <taxon>fabids</taxon>
        <taxon>Malpighiales</taxon>
        <taxon>Rhizophoraceae</taxon>
        <taxon>Rhizophora</taxon>
    </lineage>
</organism>
<dbReference type="EMBL" id="GGEC01072983">
    <property type="protein sequence ID" value="MBX53467.1"/>
    <property type="molecule type" value="Transcribed_RNA"/>
</dbReference>
<sequence length="49" mass="5759">MQLMNPFQDSSGILLPHNPEKIYTGLIFICFKKIEDFTYQKTTHSSCEY</sequence>
<evidence type="ECO:0000313" key="1">
    <source>
        <dbReference type="EMBL" id="MBX53467.1"/>
    </source>
</evidence>